<dbReference type="Proteomes" id="UP001606305">
    <property type="component" value="Unassembled WGS sequence"/>
</dbReference>
<protein>
    <submittedName>
        <fullName evidence="1">Uncharacterized protein</fullName>
    </submittedName>
</protein>
<evidence type="ECO:0000313" key="1">
    <source>
        <dbReference type="EMBL" id="MFG6457039.1"/>
    </source>
</evidence>
<dbReference type="EMBL" id="JBIGIA010000006">
    <property type="protein sequence ID" value="MFG6457039.1"/>
    <property type="molecule type" value="Genomic_DNA"/>
</dbReference>
<keyword evidence="2" id="KW-1185">Reference proteome</keyword>
<accession>A0ABW7G524</accession>
<sequence>MSLQLRSVSFETDASIAHVAQTDSGNALSVLFDNLVVRSGAADKDAQPQALRLDGEVQCTGRGWVTIQVRGQGLSTDRHGYAHLSAWANGRRLHAAAAGLDEPFSASVAVPVDAERIQLSLLLLAQRDLNAANSAAECAVDSIDLLVIAPSARRSA</sequence>
<dbReference type="RefSeq" id="WP_394487858.1">
    <property type="nucleotide sequence ID" value="NZ_JBIGIA010000006.1"/>
</dbReference>
<comment type="caution">
    <text evidence="1">The sequence shown here is derived from an EMBL/GenBank/DDBJ whole genome shotgun (WGS) entry which is preliminary data.</text>
</comment>
<organism evidence="1 2">
    <name type="scientific">Pelomonas nitida</name>
    <dbReference type="NCBI Taxonomy" id="3299027"/>
    <lineage>
        <taxon>Bacteria</taxon>
        <taxon>Pseudomonadati</taxon>
        <taxon>Pseudomonadota</taxon>
        <taxon>Betaproteobacteria</taxon>
        <taxon>Burkholderiales</taxon>
        <taxon>Sphaerotilaceae</taxon>
        <taxon>Roseateles</taxon>
    </lineage>
</organism>
<evidence type="ECO:0000313" key="2">
    <source>
        <dbReference type="Proteomes" id="UP001606305"/>
    </source>
</evidence>
<reference evidence="1 2" key="1">
    <citation type="submission" date="2024-09" db="EMBL/GenBank/DDBJ databases">
        <title>Novel species of the genus Pelomonas and Roseateles isolated from streams.</title>
        <authorList>
            <person name="Lu H."/>
        </authorList>
    </citation>
    <scope>NUCLEOTIDE SEQUENCE [LARGE SCALE GENOMIC DNA]</scope>
    <source>
        <strain evidence="1 2">BYS96W</strain>
    </source>
</reference>
<proteinExistence type="predicted"/>
<name>A0ABW7G524_9BURK</name>
<gene>
    <name evidence="1" type="ORF">ACG00X_09355</name>
</gene>